<evidence type="ECO:0000313" key="2">
    <source>
        <dbReference type="Proteomes" id="UP000301475"/>
    </source>
</evidence>
<dbReference type="InterPro" id="IPR007612">
    <property type="entry name" value="LOR"/>
</dbReference>
<dbReference type="Proteomes" id="UP000301475">
    <property type="component" value="Chromosome"/>
</dbReference>
<accession>A0A4P8XYF0</accession>
<dbReference type="AlphaFoldDB" id="A0A4P8XYF0"/>
<name>A0A4P8XYF0_9FIRM</name>
<dbReference type="InterPro" id="IPR025659">
    <property type="entry name" value="Tubby-like_C"/>
</dbReference>
<gene>
    <name evidence="1" type="ORF">E5Z56_09325</name>
</gene>
<evidence type="ECO:0000313" key="1">
    <source>
        <dbReference type="EMBL" id="QCT07544.1"/>
    </source>
</evidence>
<dbReference type="RefSeq" id="WP_138157548.1">
    <property type="nucleotide sequence ID" value="NZ_CP039381.1"/>
</dbReference>
<proteinExistence type="predicted"/>
<organism evidence="1 2">
    <name type="scientific">Ruminococcus bovis</name>
    <dbReference type="NCBI Taxonomy" id="2564099"/>
    <lineage>
        <taxon>Bacteria</taxon>
        <taxon>Bacillati</taxon>
        <taxon>Bacillota</taxon>
        <taxon>Clostridia</taxon>
        <taxon>Eubacteriales</taxon>
        <taxon>Oscillospiraceae</taxon>
        <taxon>Ruminococcus</taxon>
    </lineage>
</organism>
<reference evidence="1 2" key="1">
    <citation type="submission" date="2019-04" db="EMBL/GenBank/DDBJ databases">
        <authorList>
            <person name="Embree M."/>
            <person name="Gaffney J.R."/>
        </authorList>
    </citation>
    <scope>NUCLEOTIDE SEQUENCE [LARGE SCALE GENOMIC DNA]</scope>
    <source>
        <strain evidence="1 2">JE7A12</strain>
    </source>
</reference>
<evidence type="ECO:0008006" key="3">
    <source>
        <dbReference type="Google" id="ProtNLM"/>
    </source>
</evidence>
<dbReference type="KEGG" id="ruj:E5Z56_09325"/>
<dbReference type="Pfam" id="PF04525">
    <property type="entry name" value="LOR"/>
    <property type="match status" value="1"/>
</dbReference>
<keyword evidence="2" id="KW-1185">Reference proteome</keyword>
<dbReference type="SUPFAM" id="SSF54518">
    <property type="entry name" value="Tubby C-terminal domain-like"/>
    <property type="match status" value="1"/>
</dbReference>
<dbReference type="EMBL" id="CP039381">
    <property type="protein sequence ID" value="QCT07544.1"/>
    <property type="molecule type" value="Genomic_DNA"/>
</dbReference>
<protein>
    <recommendedName>
        <fullName evidence="3">Tubby C 2</fullName>
    </recommendedName>
</protein>
<sequence length="162" mass="19110">MKFYFSKDTSTVNSRFVIYDELGHIKYYVLRDYSHSYWNLVITDISFNKLCTINSVPLPFMKAFTIKNNNSTIRLVFNKNKFRPMCYYYGISWRICGDILGKNFEIRDTDNSVLLTHYKKWADLSKGYEINITDNGREVFLLASVVCVHLIETNEKKQLVKV</sequence>
<dbReference type="OrthoDB" id="1826990at2"/>